<dbReference type="EMBL" id="AEUW02000001">
    <property type="protein sequence ID" value="EHJ51914.1"/>
    <property type="molecule type" value="Genomic_DNA"/>
</dbReference>
<keyword evidence="5" id="KW-1185">Reference proteome</keyword>
<dbReference type="Gene3D" id="1.10.10.10">
    <property type="entry name" value="Winged helix-like DNA-binding domain superfamily/Winged helix DNA-binding domain"/>
    <property type="match status" value="1"/>
</dbReference>
<name>G5JVF8_9STRE</name>
<dbReference type="PANTHER" id="PTHR38465:SF2">
    <property type="entry name" value="HTH-TYPE TRANSCRIPTIONAL REGULATOR MMPR5"/>
    <property type="match status" value="1"/>
</dbReference>
<evidence type="ECO:0000313" key="4">
    <source>
        <dbReference type="EMBL" id="EHJ51914.1"/>
    </source>
</evidence>
<evidence type="ECO:0000313" key="5">
    <source>
        <dbReference type="Proteomes" id="UP000003573"/>
    </source>
</evidence>
<evidence type="ECO:0000256" key="1">
    <source>
        <dbReference type="ARBA" id="ARBA00023015"/>
    </source>
</evidence>
<dbReference type="RefSeq" id="WP_003079267.1">
    <property type="nucleotide sequence ID" value="NZ_AEUW02000001.1"/>
</dbReference>
<accession>G5JVF8</accession>
<proteinExistence type="predicted"/>
<keyword evidence="2" id="KW-0238">DNA-binding</keyword>
<evidence type="ECO:0008006" key="6">
    <source>
        <dbReference type="Google" id="ProtNLM"/>
    </source>
</evidence>
<dbReference type="SUPFAM" id="SSF46785">
    <property type="entry name" value="Winged helix' DNA-binding domain"/>
    <property type="match status" value="1"/>
</dbReference>
<dbReference type="AlphaFoldDB" id="G5JVF8"/>
<dbReference type="eggNOG" id="COG1510">
    <property type="taxonomic scope" value="Bacteria"/>
</dbReference>
<organism evidence="4 5">
    <name type="scientific">Streptococcus macacae NCTC 11558</name>
    <dbReference type="NCBI Taxonomy" id="764298"/>
    <lineage>
        <taxon>Bacteria</taxon>
        <taxon>Bacillati</taxon>
        <taxon>Bacillota</taxon>
        <taxon>Bacilli</taxon>
        <taxon>Lactobacillales</taxon>
        <taxon>Streptococcaceae</taxon>
        <taxon>Streptococcus</taxon>
    </lineage>
</organism>
<dbReference type="InterPro" id="IPR052362">
    <property type="entry name" value="HTH-GbsR_regulator"/>
</dbReference>
<keyword evidence="1" id="KW-0805">Transcription regulation</keyword>
<evidence type="ECO:0000256" key="3">
    <source>
        <dbReference type="ARBA" id="ARBA00023163"/>
    </source>
</evidence>
<dbReference type="PANTHER" id="PTHR38465">
    <property type="entry name" value="HTH-TYPE TRANSCRIPTIONAL REGULATOR MJ1563-RELATED"/>
    <property type="match status" value="1"/>
</dbReference>
<sequence length="162" mass="18723">MAQKKMMILKASQQDFIEGIAAVYENYSIPRIGGRIFGLSLIMGVPLSAEELSGLLQASRSSISTNIRSLIVNGWIDKVTFPGDRVDYFRFSPKAWESVLEHRLKELQPLKEIVERGQEELTAGSIEYGQLEDMKVWLAIQQHYQEEMLKAWRRYLDDTQRR</sequence>
<protein>
    <recommendedName>
        <fullName evidence="6">HTH-type transcriptional regulator</fullName>
    </recommendedName>
</protein>
<dbReference type="GO" id="GO:0003677">
    <property type="term" value="F:DNA binding"/>
    <property type="evidence" value="ECO:0007669"/>
    <property type="project" value="UniProtKB-KW"/>
</dbReference>
<dbReference type="STRING" id="764298.STRMA_0732"/>
<dbReference type="Proteomes" id="UP000003573">
    <property type="component" value="Unassembled WGS sequence"/>
</dbReference>
<dbReference type="InterPro" id="IPR036390">
    <property type="entry name" value="WH_DNA-bd_sf"/>
</dbReference>
<dbReference type="OrthoDB" id="9800374at2"/>
<gene>
    <name evidence="4" type="ORF">STRMA_0732</name>
</gene>
<comment type="caution">
    <text evidence="4">The sequence shown here is derived from an EMBL/GenBank/DDBJ whole genome shotgun (WGS) entry which is preliminary data.</text>
</comment>
<dbReference type="InterPro" id="IPR036388">
    <property type="entry name" value="WH-like_DNA-bd_sf"/>
</dbReference>
<evidence type="ECO:0000256" key="2">
    <source>
        <dbReference type="ARBA" id="ARBA00023125"/>
    </source>
</evidence>
<reference evidence="4 5" key="1">
    <citation type="journal article" date="2014" name="Int. J. Syst. Evol. Microbiol.">
        <title>Phylogenomics and the dynamic genome evolution of the genus Streptococcus.</title>
        <authorList>
            <consortium name="The Broad Institute Genome Sequencing Platform"/>
            <person name="Richards V.P."/>
            <person name="Palmer S.R."/>
            <person name="Pavinski Bitar P.D."/>
            <person name="Qin X."/>
            <person name="Weinstock G.M."/>
            <person name="Highlander S.K."/>
            <person name="Town C.D."/>
            <person name="Burne R.A."/>
            <person name="Stanhope M.J."/>
        </authorList>
    </citation>
    <scope>NUCLEOTIDE SEQUENCE [LARGE SCALE GENOMIC DNA]</scope>
    <source>
        <strain evidence="4 5">NCTC 11558</strain>
    </source>
</reference>
<keyword evidence="3" id="KW-0804">Transcription</keyword>